<organism evidence="1 2">
    <name type="scientific">Daphnia galeata</name>
    <dbReference type="NCBI Taxonomy" id="27404"/>
    <lineage>
        <taxon>Eukaryota</taxon>
        <taxon>Metazoa</taxon>
        <taxon>Ecdysozoa</taxon>
        <taxon>Arthropoda</taxon>
        <taxon>Crustacea</taxon>
        <taxon>Branchiopoda</taxon>
        <taxon>Diplostraca</taxon>
        <taxon>Cladocera</taxon>
        <taxon>Anomopoda</taxon>
        <taxon>Daphniidae</taxon>
        <taxon>Daphnia</taxon>
    </lineage>
</organism>
<dbReference type="EMBL" id="CAKKLH010000005">
    <property type="protein sequence ID" value="CAH0098680.1"/>
    <property type="molecule type" value="Genomic_DNA"/>
</dbReference>
<proteinExistence type="predicted"/>
<evidence type="ECO:0000313" key="1">
    <source>
        <dbReference type="EMBL" id="CAH0098680.1"/>
    </source>
</evidence>
<keyword evidence="2" id="KW-1185">Reference proteome</keyword>
<dbReference type="Proteomes" id="UP000789390">
    <property type="component" value="Unassembled WGS sequence"/>
</dbReference>
<evidence type="ECO:0000313" key="2">
    <source>
        <dbReference type="Proteomes" id="UP000789390"/>
    </source>
</evidence>
<accession>A0A8J2RCU0</accession>
<gene>
    <name evidence="1" type="ORF">DGAL_LOCUS766</name>
</gene>
<dbReference type="AlphaFoldDB" id="A0A8J2RCU0"/>
<comment type="caution">
    <text evidence="1">The sequence shown here is derived from an EMBL/GenBank/DDBJ whole genome shotgun (WGS) entry which is preliminary data.</text>
</comment>
<sequence>MASSITAMAQQQPFYPWSLPDSFTVYAFTLEEIRSLRKVTETVGMTNRLHSTKTEVSGTTQG</sequence>
<protein>
    <submittedName>
        <fullName evidence="1">Uncharacterized protein</fullName>
    </submittedName>
</protein>
<reference evidence="1" key="1">
    <citation type="submission" date="2021-11" db="EMBL/GenBank/DDBJ databases">
        <authorList>
            <person name="Schell T."/>
        </authorList>
    </citation>
    <scope>NUCLEOTIDE SEQUENCE</scope>
    <source>
        <strain evidence="1">M5</strain>
    </source>
</reference>
<name>A0A8J2RCU0_9CRUS</name>